<sequence length="352" mass="38488">MANTSPPRRGPMQGILIADFVEDPAEIWPVELPRPHRHPDEYLIRVTHVSPQHADILHANGKHQNVSKKGHIRPPFILGYSFAGVVEEVETTPSTHKPFRKGDRVFGSHIGAFAEQVCVRPEHIRRIPDSIDSASACAMTGQLVSYAAVKHIAKVKPGETVLVSGASGGLGYGCCAVAKALGAKVIALTSSEEKAALMKSNDDIDHVVVTTGNWTNQVLAHTSGHGVEAVFDNIGMVNDALTCLGYEGRIVVLGFAARNGVMEEVKMNRILLKSASVVGLRFGQFSRRFPERFREVSRGFEEFVLSGKYKPRLYGKYHGFEDIVQALRDLADQKVYGKIVVSLDSPETKAKL</sequence>
<dbReference type="PANTHER" id="PTHR43677">
    <property type="entry name" value="SHORT-CHAIN DEHYDROGENASE/REDUCTASE"/>
    <property type="match status" value="1"/>
</dbReference>
<dbReference type="SUPFAM" id="SSF50129">
    <property type="entry name" value="GroES-like"/>
    <property type="match status" value="1"/>
</dbReference>
<dbReference type="Gene3D" id="3.90.180.10">
    <property type="entry name" value="Medium-chain alcohol dehydrogenases, catalytic domain"/>
    <property type="match status" value="1"/>
</dbReference>
<dbReference type="Gene3D" id="3.40.50.720">
    <property type="entry name" value="NAD(P)-binding Rossmann-like Domain"/>
    <property type="match status" value="1"/>
</dbReference>
<evidence type="ECO:0000313" key="2">
    <source>
        <dbReference type="EMBL" id="QIW97235.1"/>
    </source>
</evidence>
<reference evidence="2 3" key="1">
    <citation type="journal article" date="2016" name="Sci. Rep.">
        <title>Peltaster fructicola genome reveals evolution from an invasive phytopathogen to an ectophytic parasite.</title>
        <authorList>
            <person name="Xu C."/>
            <person name="Chen H."/>
            <person name="Gleason M.L."/>
            <person name="Xu J.R."/>
            <person name="Liu H."/>
            <person name="Zhang R."/>
            <person name="Sun G."/>
        </authorList>
    </citation>
    <scope>NUCLEOTIDE SEQUENCE [LARGE SCALE GENOMIC DNA]</scope>
    <source>
        <strain evidence="2 3">LNHT1506</strain>
    </source>
</reference>
<evidence type="ECO:0000313" key="3">
    <source>
        <dbReference type="Proteomes" id="UP000503462"/>
    </source>
</evidence>
<dbReference type="GO" id="GO:0016491">
    <property type="term" value="F:oxidoreductase activity"/>
    <property type="evidence" value="ECO:0007669"/>
    <property type="project" value="InterPro"/>
</dbReference>
<dbReference type="InterPro" id="IPR051397">
    <property type="entry name" value="Zn-ADH-like_protein"/>
</dbReference>
<dbReference type="Pfam" id="PF00107">
    <property type="entry name" value="ADH_zinc_N"/>
    <property type="match status" value="1"/>
</dbReference>
<dbReference type="PANTHER" id="PTHR43677:SF4">
    <property type="entry name" value="QUINONE OXIDOREDUCTASE-LIKE PROTEIN 2"/>
    <property type="match status" value="1"/>
</dbReference>
<accession>A0A6H0XRB8</accession>
<dbReference type="InterPro" id="IPR013154">
    <property type="entry name" value="ADH-like_N"/>
</dbReference>
<evidence type="ECO:0000259" key="1">
    <source>
        <dbReference type="SMART" id="SM00829"/>
    </source>
</evidence>
<dbReference type="AlphaFoldDB" id="A0A6H0XRB8"/>
<dbReference type="InterPro" id="IPR013149">
    <property type="entry name" value="ADH-like_C"/>
</dbReference>
<organism evidence="2 3">
    <name type="scientific">Peltaster fructicola</name>
    <dbReference type="NCBI Taxonomy" id="286661"/>
    <lineage>
        <taxon>Eukaryota</taxon>
        <taxon>Fungi</taxon>
        <taxon>Dikarya</taxon>
        <taxon>Ascomycota</taxon>
        <taxon>Pezizomycotina</taxon>
        <taxon>Dothideomycetes</taxon>
        <taxon>Dothideomycetes incertae sedis</taxon>
        <taxon>Peltaster</taxon>
    </lineage>
</organism>
<proteinExistence type="predicted"/>
<dbReference type="InterPro" id="IPR011032">
    <property type="entry name" value="GroES-like_sf"/>
</dbReference>
<keyword evidence="3" id="KW-1185">Reference proteome</keyword>
<dbReference type="InterPro" id="IPR020843">
    <property type="entry name" value="ER"/>
</dbReference>
<dbReference type="InterPro" id="IPR036291">
    <property type="entry name" value="NAD(P)-bd_dom_sf"/>
</dbReference>
<dbReference type="GO" id="GO:0005739">
    <property type="term" value="C:mitochondrion"/>
    <property type="evidence" value="ECO:0007669"/>
    <property type="project" value="TreeGrafter"/>
</dbReference>
<dbReference type="Proteomes" id="UP000503462">
    <property type="component" value="Chromosome 2"/>
</dbReference>
<feature type="domain" description="Enoyl reductase (ER)" evidence="1">
    <location>
        <begin position="22"/>
        <end position="341"/>
    </location>
</feature>
<gene>
    <name evidence="2" type="ORF">AMS68_002753</name>
</gene>
<dbReference type="SUPFAM" id="SSF51735">
    <property type="entry name" value="NAD(P)-binding Rossmann-fold domains"/>
    <property type="match status" value="1"/>
</dbReference>
<name>A0A6H0XRB8_9PEZI</name>
<protein>
    <recommendedName>
        <fullName evidence="1">Enoyl reductase (ER) domain-containing protein</fullName>
    </recommendedName>
</protein>
<dbReference type="SMART" id="SM00829">
    <property type="entry name" value="PKS_ER"/>
    <property type="match status" value="1"/>
</dbReference>
<dbReference type="OrthoDB" id="10257049at2759"/>
<dbReference type="Pfam" id="PF08240">
    <property type="entry name" value="ADH_N"/>
    <property type="match status" value="1"/>
</dbReference>
<dbReference type="EMBL" id="CP051140">
    <property type="protein sequence ID" value="QIW97235.1"/>
    <property type="molecule type" value="Genomic_DNA"/>
</dbReference>
<dbReference type="CDD" id="cd08241">
    <property type="entry name" value="QOR1"/>
    <property type="match status" value="1"/>
</dbReference>